<keyword evidence="1" id="KW-0732">Signal</keyword>
<evidence type="ECO:0000313" key="2">
    <source>
        <dbReference type="EMBL" id="SDJ27626.1"/>
    </source>
</evidence>
<evidence type="ECO:0000256" key="1">
    <source>
        <dbReference type="SAM" id="SignalP"/>
    </source>
</evidence>
<dbReference type="RefSeq" id="WP_090030204.1">
    <property type="nucleotide sequence ID" value="NZ_FNEB01000011.1"/>
</dbReference>
<keyword evidence="3" id="KW-1185">Reference proteome</keyword>
<dbReference type="AlphaFoldDB" id="A0A1G8SEG2"/>
<feature type="signal peptide" evidence="1">
    <location>
        <begin position="1"/>
        <end position="25"/>
    </location>
</feature>
<dbReference type="STRING" id="490829.SAMN05421850_11151"/>
<dbReference type="OrthoDB" id="7826233at2"/>
<dbReference type="Gene3D" id="2.40.400.10">
    <property type="entry name" value="Acetoacetate decarboxylase-like"/>
    <property type="match status" value="1"/>
</dbReference>
<dbReference type="EMBL" id="FNEB01000011">
    <property type="protein sequence ID" value="SDJ27626.1"/>
    <property type="molecule type" value="Genomic_DNA"/>
</dbReference>
<evidence type="ECO:0000313" key="3">
    <source>
        <dbReference type="Proteomes" id="UP000199340"/>
    </source>
</evidence>
<gene>
    <name evidence="2" type="ORF">SAMN05421850_11151</name>
</gene>
<protein>
    <submittedName>
        <fullName evidence="2">Uncharacterized protein</fullName>
    </submittedName>
</protein>
<feature type="chain" id="PRO_5011689931" evidence="1">
    <location>
        <begin position="26"/>
        <end position="232"/>
    </location>
</feature>
<proteinExistence type="predicted"/>
<dbReference type="SUPFAM" id="SSF160104">
    <property type="entry name" value="Acetoacetate decarboxylase-like"/>
    <property type="match status" value="1"/>
</dbReference>
<dbReference type="InterPro" id="IPR023375">
    <property type="entry name" value="ADC_dom_sf"/>
</dbReference>
<reference evidence="2 3" key="1">
    <citation type="submission" date="2016-10" db="EMBL/GenBank/DDBJ databases">
        <authorList>
            <person name="de Groot N.N."/>
        </authorList>
    </citation>
    <scope>NUCLEOTIDE SEQUENCE [LARGE SCALE GENOMIC DNA]</scope>
    <source>
        <strain evidence="2 3">DSM 28010</strain>
    </source>
</reference>
<sequence>MKTFVKPLAAASFVVSGLLASAAGAETAPPPPYLMTGANTVTIAVTWDAASLDGLLPDGVEPADDLSGGLNVYDAEGGFGLTPYSAAYAYINVKGFDSAIGAPARYIIGGWYGPDPKVAAAMNTHFNAGVGTGDANQSGSGDTWTGTGGDGTGSITIVIKPGSECGPAAGTLNYVGTTGEAGLKIPFTGSFCGGEAVSVDIQGAEGSALAQVKVDQILGGGRLLDGIFTFAD</sequence>
<accession>A0A1G8SEG2</accession>
<organism evidence="2 3">
    <name type="scientific">Lutimaribacter saemankumensis</name>
    <dbReference type="NCBI Taxonomy" id="490829"/>
    <lineage>
        <taxon>Bacteria</taxon>
        <taxon>Pseudomonadati</taxon>
        <taxon>Pseudomonadota</taxon>
        <taxon>Alphaproteobacteria</taxon>
        <taxon>Rhodobacterales</taxon>
        <taxon>Roseobacteraceae</taxon>
        <taxon>Lutimaribacter</taxon>
    </lineage>
</organism>
<name>A0A1G8SEG2_9RHOB</name>
<dbReference type="Proteomes" id="UP000199340">
    <property type="component" value="Unassembled WGS sequence"/>
</dbReference>